<dbReference type="PANTHER" id="PTHR11961">
    <property type="entry name" value="CYTOCHROME C"/>
    <property type="match status" value="1"/>
</dbReference>
<evidence type="ECO:0000256" key="1">
    <source>
        <dbReference type="ARBA" id="ARBA00022448"/>
    </source>
</evidence>
<evidence type="ECO:0000313" key="9">
    <source>
        <dbReference type="Proteomes" id="UP001205890"/>
    </source>
</evidence>
<dbReference type="PROSITE" id="PS51007">
    <property type="entry name" value="CYTC"/>
    <property type="match status" value="1"/>
</dbReference>
<keyword evidence="5 6" id="KW-0408">Iron</keyword>
<dbReference type="Gene3D" id="1.10.760.10">
    <property type="entry name" value="Cytochrome c-like domain"/>
    <property type="match status" value="1"/>
</dbReference>
<sequence>MDSFEFNKIAGAVLGTLLFAMGLGILAETLFSPRHPPVAGYALPAGEEAPAETGKPAAAAVPLPQLLAKADPAKGQATAKVCTSCHSFDKGGANKIGPALYGVVERTPASHEGFNYSAAMKEKGAKGEKWTFEALDAFIANPKGAVPGTAMSFAGLKEPEKRADVLAYLRTLSDSPVELPKP</sequence>
<keyword evidence="2 6" id="KW-0349">Heme</keyword>
<evidence type="ECO:0000256" key="3">
    <source>
        <dbReference type="ARBA" id="ARBA00022723"/>
    </source>
</evidence>
<accession>A0ABT1L9F2</accession>
<evidence type="ECO:0000256" key="2">
    <source>
        <dbReference type="ARBA" id="ARBA00022617"/>
    </source>
</evidence>
<comment type="caution">
    <text evidence="8">The sequence shown here is derived from an EMBL/GenBank/DDBJ whole genome shotgun (WGS) entry which is preliminary data.</text>
</comment>
<evidence type="ECO:0000256" key="6">
    <source>
        <dbReference type="PROSITE-ProRule" id="PRU00433"/>
    </source>
</evidence>
<keyword evidence="3 6" id="KW-0479">Metal-binding</keyword>
<feature type="domain" description="Cytochrome c" evidence="7">
    <location>
        <begin position="70"/>
        <end position="173"/>
    </location>
</feature>
<dbReference type="InterPro" id="IPR002327">
    <property type="entry name" value="Cyt_c_1A/1B"/>
</dbReference>
<dbReference type="Pfam" id="PF00034">
    <property type="entry name" value="Cytochrom_C"/>
    <property type="match status" value="1"/>
</dbReference>
<evidence type="ECO:0000259" key="7">
    <source>
        <dbReference type="PROSITE" id="PS51007"/>
    </source>
</evidence>
<dbReference type="InterPro" id="IPR036909">
    <property type="entry name" value="Cyt_c-like_dom_sf"/>
</dbReference>
<reference evidence="8 9" key="1">
    <citation type="submission" date="2022-07" db="EMBL/GenBank/DDBJ databases">
        <authorList>
            <person name="Li W.-J."/>
            <person name="Deng Q.-Q."/>
        </authorList>
    </citation>
    <scope>NUCLEOTIDE SEQUENCE [LARGE SCALE GENOMIC DNA]</scope>
    <source>
        <strain evidence="8 9">SYSU M60028</strain>
    </source>
</reference>
<dbReference type="PRINTS" id="PR00604">
    <property type="entry name" value="CYTCHRMECIAB"/>
</dbReference>
<keyword evidence="1" id="KW-0813">Transport</keyword>
<dbReference type="InterPro" id="IPR009056">
    <property type="entry name" value="Cyt_c-like_dom"/>
</dbReference>
<gene>
    <name evidence="8" type="ORF">NK718_06280</name>
</gene>
<keyword evidence="4" id="KW-0249">Electron transport</keyword>
<evidence type="ECO:0000256" key="4">
    <source>
        <dbReference type="ARBA" id="ARBA00022982"/>
    </source>
</evidence>
<evidence type="ECO:0000313" key="8">
    <source>
        <dbReference type="EMBL" id="MCP8938116.1"/>
    </source>
</evidence>
<name>A0ABT1L9F2_9HYPH</name>
<keyword evidence="9" id="KW-1185">Reference proteome</keyword>
<evidence type="ECO:0000256" key="5">
    <source>
        <dbReference type="ARBA" id="ARBA00023004"/>
    </source>
</evidence>
<dbReference type="SUPFAM" id="SSF46626">
    <property type="entry name" value="Cytochrome c"/>
    <property type="match status" value="1"/>
</dbReference>
<protein>
    <submittedName>
        <fullName evidence="8">Cytochrome c family protein</fullName>
    </submittedName>
</protein>
<dbReference type="EMBL" id="JANCLU010000004">
    <property type="protein sequence ID" value="MCP8938116.1"/>
    <property type="molecule type" value="Genomic_DNA"/>
</dbReference>
<organism evidence="8 9">
    <name type="scientific">Alsobacter ponti</name>
    <dbReference type="NCBI Taxonomy" id="2962936"/>
    <lineage>
        <taxon>Bacteria</taxon>
        <taxon>Pseudomonadati</taxon>
        <taxon>Pseudomonadota</taxon>
        <taxon>Alphaproteobacteria</taxon>
        <taxon>Hyphomicrobiales</taxon>
        <taxon>Alsobacteraceae</taxon>
        <taxon>Alsobacter</taxon>
    </lineage>
</organism>
<proteinExistence type="predicted"/>
<dbReference type="Proteomes" id="UP001205890">
    <property type="component" value="Unassembled WGS sequence"/>
</dbReference>